<dbReference type="EMBL" id="JAHZIK010000255">
    <property type="protein sequence ID" value="MBW7454811.1"/>
    <property type="molecule type" value="Genomic_DNA"/>
</dbReference>
<evidence type="ECO:0000256" key="1">
    <source>
        <dbReference type="ARBA" id="ARBA00023015"/>
    </source>
</evidence>
<dbReference type="InterPro" id="IPR023772">
    <property type="entry name" value="DNA-bd_HTH_TetR-type_CS"/>
</dbReference>
<evidence type="ECO:0000256" key="3">
    <source>
        <dbReference type="ARBA" id="ARBA00023163"/>
    </source>
</evidence>
<keyword evidence="3" id="KW-0804">Transcription</keyword>
<evidence type="ECO:0000313" key="6">
    <source>
        <dbReference type="EMBL" id="MBW7454811.1"/>
    </source>
</evidence>
<keyword evidence="2 4" id="KW-0238">DNA-binding</keyword>
<protein>
    <submittedName>
        <fullName evidence="6">TetR/AcrR family transcriptional regulator</fullName>
    </submittedName>
</protein>
<name>A0ABS7C1P0_9BACL</name>
<proteinExistence type="predicted"/>
<feature type="domain" description="HTH tetR-type" evidence="5">
    <location>
        <begin position="8"/>
        <end position="68"/>
    </location>
</feature>
<dbReference type="Pfam" id="PF16925">
    <property type="entry name" value="TetR_C_13"/>
    <property type="match status" value="1"/>
</dbReference>
<dbReference type="InterPro" id="IPR009057">
    <property type="entry name" value="Homeodomain-like_sf"/>
</dbReference>
<reference evidence="6 7" key="1">
    <citation type="submission" date="2021-07" db="EMBL/GenBank/DDBJ databases">
        <title>Paenibacillus radiodurans sp. nov., isolated from the southeastern edge of Tengger Desert.</title>
        <authorList>
            <person name="Zhang G."/>
        </authorList>
    </citation>
    <scope>NUCLEOTIDE SEQUENCE [LARGE SCALE GENOMIC DNA]</scope>
    <source>
        <strain evidence="6 7">CCM 7311</strain>
    </source>
</reference>
<sequence length="195" mass="21133">MARGRPRSFDTETALDCALHLFWQKGYEGTSVADLTEAMGINTPSLYAAFGNKEELFLKILDRYAEGPAAYMREAFEQPTARQVVESLLYGAAKATTNPATPLGCLTVQGALSSGETGDAIRQELNARRAGGENALRERFEQAKKNGEIPVEVDAEELASFYATVFQGMAVQAGAGASHEKLQRITANALRLWPS</sequence>
<evidence type="ECO:0000259" key="5">
    <source>
        <dbReference type="PROSITE" id="PS50977"/>
    </source>
</evidence>
<keyword evidence="1" id="KW-0805">Transcription regulation</keyword>
<dbReference type="Gene3D" id="1.10.357.10">
    <property type="entry name" value="Tetracycline Repressor, domain 2"/>
    <property type="match status" value="1"/>
</dbReference>
<evidence type="ECO:0000313" key="7">
    <source>
        <dbReference type="Proteomes" id="UP001519887"/>
    </source>
</evidence>
<gene>
    <name evidence="6" type="ORF">K0U00_12280</name>
</gene>
<keyword evidence="7" id="KW-1185">Reference proteome</keyword>
<dbReference type="Proteomes" id="UP001519887">
    <property type="component" value="Unassembled WGS sequence"/>
</dbReference>
<dbReference type="Gene3D" id="1.10.10.60">
    <property type="entry name" value="Homeodomain-like"/>
    <property type="match status" value="1"/>
</dbReference>
<accession>A0ABS7C1P0</accession>
<dbReference type="InterPro" id="IPR011075">
    <property type="entry name" value="TetR_C"/>
</dbReference>
<feature type="DNA-binding region" description="H-T-H motif" evidence="4">
    <location>
        <begin position="31"/>
        <end position="50"/>
    </location>
</feature>
<dbReference type="SUPFAM" id="SSF48498">
    <property type="entry name" value="Tetracyclin repressor-like, C-terminal domain"/>
    <property type="match status" value="1"/>
</dbReference>
<dbReference type="PROSITE" id="PS50977">
    <property type="entry name" value="HTH_TETR_2"/>
    <property type="match status" value="1"/>
</dbReference>
<evidence type="ECO:0000256" key="2">
    <source>
        <dbReference type="ARBA" id="ARBA00023125"/>
    </source>
</evidence>
<dbReference type="PANTHER" id="PTHR47506:SF1">
    <property type="entry name" value="HTH-TYPE TRANSCRIPTIONAL REGULATOR YJDC"/>
    <property type="match status" value="1"/>
</dbReference>
<dbReference type="SUPFAM" id="SSF46689">
    <property type="entry name" value="Homeodomain-like"/>
    <property type="match status" value="1"/>
</dbReference>
<dbReference type="PANTHER" id="PTHR47506">
    <property type="entry name" value="TRANSCRIPTIONAL REGULATORY PROTEIN"/>
    <property type="match status" value="1"/>
</dbReference>
<dbReference type="RefSeq" id="WP_210045792.1">
    <property type="nucleotide sequence ID" value="NZ_JBHLVU010000017.1"/>
</dbReference>
<dbReference type="InterPro" id="IPR001647">
    <property type="entry name" value="HTH_TetR"/>
</dbReference>
<dbReference type="PROSITE" id="PS01081">
    <property type="entry name" value="HTH_TETR_1"/>
    <property type="match status" value="1"/>
</dbReference>
<organism evidence="6 7">
    <name type="scientific">Paenibacillus sepulcri</name>
    <dbReference type="NCBI Taxonomy" id="359917"/>
    <lineage>
        <taxon>Bacteria</taxon>
        <taxon>Bacillati</taxon>
        <taxon>Bacillota</taxon>
        <taxon>Bacilli</taxon>
        <taxon>Bacillales</taxon>
        <taxon>Paenibacillaceae</taxon>
        <taxon>Paenibacillus</taxon>
    </lineage>
</organism>
<comment type="caution">
    <text evidence="6">The sequence shown here is derived from an EMBL/GenBank/DDBJ whole genome shotgun (WGS) entry which is preliminary data.</text>
</comment>
<dbReference type="PRINTS" id="PR00455">
    <property type="entry name" value="HTHTETR"/>
</dbReference>
<dbReference type="Pfam" id="PF00440">
    <property type="entry name" value="TetR_N"/>
    <property type="match status" value="1"/>
</dbReference>
<evidence type="ECO:0000256" key="4">
    <source>
        <dbReference type="PROSITE-ProRule" id="PRU00335"/>
    </source>
</evidence>
<dbReference type="InterPro" id="IPR036271">
    <property type="entry name" value="Tet_transcr_reg_TetR-rel_C_sf"/>
</dbReference>